<keyword evidence="1 3" id="KW-0175">Coiled coil</keyword>
<comment type="similarity">
    <text evidence="2">Belongs to the SEC2 family.</text>
</comment>
<dbReference type="Gene3D" id="6.10.140.910">
    <property type="match status" value="1"/>
</dbReference>
<proteinExistence type="inferred from homology"/>
<sequence length="461" mass="51952">MSVNNTPNGCDQRDGMKTIKSALEENTQLKSYIHDMNSECLELQATLFEEANKMVNEARKQQSLAERRAEERSQENKMLRSQVEALRGVINSLPSPVPLSKSRSSLVQPPTLRNPKTRTRRPKAYRQSTPALFRKSCENLTLLSTSEDAEDLTAVSRSALLDALLANEDEGNELDHPTFQGFLEWIKVGCPLKLPSTLRFDLETQPAEIDHQSETLSRIMIVRCAAKDDDDDLETIDEKETTYIDYKPRLDHRGQVPLSHTYTTASTMRSSSGAGVLFIQRLYEDDIRPCLEFKSPQLLRAIYHSLPSLQLEMIPLLKCNRMSSDNNSENCNMSYCPLMPPHEPTYQLTVKNLPNPDGSDPNPEHLVARISTPARNRIAAVVNLFQYLSLISRGVVSISRNGSTPALPENGGKDSDQFSDSGDMRTNLTDFSALEKQFWKIQRIRLTLAFARLGFGMPEMD</sequence>
<dbReference type="Pfam" id="PF25555">
    <property type="entry name" value="RAB3A-like_C"/>
    <property type="match status" value="1"/>
</dbReference>
<evidence type="ECO:0000313" key="6">
    <source>
        <dbReference type="EMBL" id="CAL5131985.1"/>
    </source>
</evidence>
<evidence type="ECO:0000256" key="2">
    <source>
        <dbReference type="ARBA" id="ARBA00025794"/>
    </source>
</evidence>
<name>A0AAV2T6G6_CALDB</name>
<dbReference type="PANTHER" id="PTHR14430">
    <property type="entry name" value="RABIN3-RELATED"/>
    <property type="match status" value="1"/>
</dbReference>
<evidence type="ECO:0000256" key="4">
    <source>
        <dbReference type="SAM" id="MobiDB-lite"/>
    </source>
</evidence>
<dbReference type="GO" id="GO:0006887">
    <property type="term" value="P:exocytosis"/>
    <property type="evidence" value="ECO:0007669"/>
    <property type="project" value="TreeGrafter"/>
</dbReference>
<dbReference type="EMBL" id="CAXLJL010000112">
    <property type="protein sequence ID" value="CAL5131985.1"/>
    <property type="molecule type" value="Genomic_DNA"/>
</dbReference>
<comment type="caution">
    <text evidence="6">The sequence shown here is derived from an EMBL/GenBank/DDBJ whole genome shotgun (WGS) entry which is preliminary data.</text>
</comment>
<dbReference type="Proteomes" id="UP001497525">
    <property type="component" value="Unassembled WGS sequence"/>
</dbReference>
<evidence type="ECO:0000256" key="3">
    <source>
        <dbReference type="SAM" id="Coils"/>
    </source>
</evidence>
<dbReference type="InterPro" id="IPR009449">
    <property type="entry name" value="Sec2_N"/>
</dbReference>
<accession>A0AAV2T6G6</accession>
<dbReference type="PANTHER" id="PTHR14430:SF0">
    <property type="entry name" value="SEC2P DOMAIN-CONTAINING PROTEIN"/>
    <property type="match status" value="1"/>
</dbReference>
<dbReference type="GO" id="GO:0070319">
    <property type="term" value="C:Golgi to plasma membrane transport vesicle"/>
    <property type="evidence" value="ECO:0007669"/>
    <property type="project" value="TreeGrafter"/>
</dbReference>
<protein>
    <recommendedName>
        <fullName evidence="5">GDP/GTP exchange factor Sec2 N-terminal domain-containing protein</fullName>
    </recommendedName>
</protein>
<feature type="region of interest" description="Disordered" evidence="4">
    <location>
        <begin position="92"/>
        <end position="126"/>
    </location>
</feature>
<feature type="compositionally biased region" description="Basic residues" evidence="4">
    <location>
        <begin position="115"/>
        <end position="124"/>
    </location>
</feature>
<evidence type="ECO:0000313" key="7">
    <source>
        <dbReference type="Proteomes" id="UP001497525"/>
    </source>
</evidence>
<organism evidence="6 7">
    <name type="scientific">Calicophoron daubneyi</name>
    <name type="common">Rumen fluke</name>
    <name type="synonym">Paramphistomum daubneyi</name>
    <dbReference type="NCBI Taxonomy" id="300641"/>
    <lineage>
        <taxon>Eukaryota</taxon>
        <taxon>Metazoa</taxon>
        <taxon>Spiralia</taxon>
        <taxon>Lophotrochozoa</taxon>
        <taxon>Platyhelminthes</taxon>
        <taxon>Trematoda</taxon>
        <taxon>Digenea</taxon>
        <taxon>Plagiorchiida</taxon>
        <taxon>Pronocephalata</taxon>
        <taxon>Paramphistomoidea</taxon>
        <taxon>Paramphistomidae</taxon>
        <taxon>Calicophoron</taxon>
    </lineage>
</organism>
<dbReference type="AlphaFoldDB" id="A0AAV2T6G6"/>
<evidence type="ECO:0000259" key="5">
    <source>
        <dbReference type="Pfam" id="PF06428"/>
    </source>
</evidence>
<gene>
    <name evidence="6" type="ORF">CDAUBV1_LOCUS4506</name>
</gene>
<feature type="region of interest" description="Disordered" evidence="4">
    <location>
        <begin position="402"/>
        <end position="422"/>
    </location>
</feature>
<dbReference type="InterPro" id="IPR040351">
    <property type="entry name" value="RAB3IL/RAB3IP/Sec2"/>
</dbReference>
<dbReference type="SUPFAM" id="SSF144284">
    <property type="entry name" value="Sec2 N-terminal region"/>
    <property type="match status" value="1"/>
</dbReference>
<reference evidence="6" key="1">
    <citation type="submission" date="2024-06" db="EMBL/GenBank/DDBJ databases">
        <authorList>
            <person name="Liu X."/>
            <person name="Lenzi L."/>
            <person name="Haldenby T S."/>
            <person name="Uol C."/>
        </authorList>
    </citation>
    <scope>NUCLEOTIDE SEQUENCE</scope>
</reference>
<evidence type="ECO:0000256" key="1">
    <source>
        <dbReference type="ARBA" id="ARBA00023054"/>
    </source>
</evidence>
<feature type="coiled-coil region" evidence="3">
    <location>
        <begin position="48"/>
        <end position="75"/>
    </location>
</feature>
<dbReference type="CDD" id="cd21044">
    <property type="entry name" value="Rab11BD_RAB3IP_like"/>
    <property type="match status" value="1"/>
</dbReference>
<dbReference type="Pfam" id="PF06428">
    <property type="entry name" value="Sec2p"/>
    <property type="match status" value="1"/>
</dbReference>
<dbReference type="GO" id="GO:0005085">
    <property type="term" value="F:guanyl-nucleotide exchange factor activity"/>
    <property type="evidence" value="ECO:0007669"/>
    <property type="project" value="InterPro"/>
</dbReference>
<feature type="domain" description="GDP/GTP exchange factor Sec2 N-terminal" evidence="5">
    <location>
        <begin position="17"/>
        <end position="73"/>
    </location>
</feature>